<keyword evidence="3" id="KW-1185">Reference proteome</keyword>
<feature type="compositionally biased region" description="Low complexity" evidence="1">
    <location>
        <begin position="211"/>
        <end position="222"/>
    </location>
</feature>
<feature type="region of interest" description="Disordered" evidence="1">
    <location>
        <begin position="188"/>
        <end position="239"/>
    </location>
</feature>
<proteinExistence type="predicted"/>
<evidence type="ECO:0000313" key="2">
    <source>
        <dbReference type="EMBL" id="OSX75942.1"/>
    </source>
</evidence>
<evidence type="ECO:0000256" key="1">
    <source>
        <dbReference type="SAM" id="MobiDB-lite"/>
    </source>
</evidence>
<dbReference type="EMBL" id="KV918885">
    <property type="protein sequence ID" value="OSX75942.1"/>
    <property type="molecule type" value="Genomic_DNA"/>
</dbReference>
<reference evidence="2 3" key="1">
    <citation type="submission" date="2017-03" db="EMBL/GenBank/DDBJ databases">
        <title>WGS assembly of Porphyra umbilicalis.</title>
        <authorList>
            <person name="Brawley S.H."/>
            <person name="Blouin N.A."/>
            <person name="Ficko-Blean E."/>
            <person name="Wheeler G.L."/>
            <person name="Lohr M."/>
            <person name="Goodson H.V."/>
            <person name="Jenkins J.W."/>
            <person name="Blaby-Haas C.E."/>
            <person name="Helliwell K.E."/>
            <person name="Chan C."/>
            <person name="Marriage T."/>
            <person name="Bhattacharya D."/>
            <person name="Klein A.S."/>
            <person name="Badis Y."/>
            <person name="Brodie J."/>
            <person name="Cao Y."/>
            <person name="Collen J."/>
            <person name="Dittami S.M."/>
            <person name="Gachon C.M."/>
            <person name="Green B.R."/>
            <person name="Karpowicz S."/>
            <person name="Kim J.W."/>
            <person name="Kudahl U."/>
            <person name="Lin S."/>
            <person name="Michel G."/>
            <person name="Mittag M."/>
            <person name="Olson B.J."/>
            <person name="Pangilinan J."/>
            <person name="Peng Y."/>
            <person name="Qiu H."/>
            <person name="Shu S."/>
            <person name="Singer J.T."/>
            <person name="Smith A.G."/>
            <person name="Sprecher B.N."/>
            <person name="Wagner V."/>
            <person name="Wang W."/>
            <person name="Wang Z.-Y."/>
            <person name="Yan J."/>
            <person name="Yarish C."/>
            <person name="Zoeuner-Riek S."/>
            <person name="Zhuang Y."/>
            <person name="Zou Y."/>
            <person name="Lindquist E.A."/>
            <person name="Grimwood J."/>
            <person name="Barry K."/>
            <person name="Rokhsar D.S."/>
            <person name="Schmutz J."/>
            <person name="Stiller J.W."/>
            <person name="Grossman A.R."/>
            <person name="Prochnik S.E."/>
        </authorList>
    </citation>
    <scope>NUCLEOTIDE SEQUENCE [LARGE SCALE GENOMIC DNA]</scope>
    <source>
        <strain evidence="2">4086291</strain>
    </source>
</reference>
<feature type="compositionally biased region" description="Pro residues" evidence="1">
    <location>
        <begin position="188"/>
        <end position="210"/>
    </location>
</feature>
<sequence length="571" mass="59864">MLALRWPLRGVSRGSSPPSLRSGTAKRWKTSVISVPPIFEPLGGATSSSGLGMQVPQRGRLFSVGATVYRAVSLASPAQTCSTVGRARGRWRHPIALGHISGPVWVSRPALVSCARTPSSLAGAVLVRGLFVPFRAVLIFYTLGCMDSDSHSTTSTSPCLLITPAPSFFSGRHQRWFVAPRGIAMPVPDAPLTPTAPTPPDQMAPAPPTSRAPAHPAHAPELPNLPFPSTTPSPPPVWPVSLPPTHAAAAAPPLRAAAAPPPAVELPAALAVALPRASSAVVLPPTAADVPLVPTAAPLPPPTVGMFPPGLHGVEQLIRALPAGCRSFLSVPSFACVLRAVAAGFPVDGQLAPVRAVPKDCHAADVLAAGFPMVPLEAVPQALAVAAVAEALAVALPANEGVSPLWLEAMAQVGMAHPLSPAVPWMVAYVCRPDDGGPVARAKAARCPYWTSDASRVTVYYSAERLANLGATILREMPDPGRVFQHREAALRSRLSHGCFSAVGLSAMYGKELFAPDGCIRDHQRPLWLSFLLMVSLRHFAQTVALRAAPCEQHDEAMGADLVMVTHQLFR</sequence>
<accession>A0A1X6P4Y6</accession>
<organism evidence="2 3">
    <name type="scientific">Porphyra umbilicalis</name>
    <name type="common">Purple laver</name>
    <name type="synonym">Red alga</name>
    <dbReference type="NCBI Taxonomy" id="2786"/>
    <lineage>
        <taxon>Eukaryota</taxon>
        <taxon>Rhodophyta</taxon>
        <taxon>Bangiophyceae</taxon>
        <taxon>Bangiales</taxon>
        <taxon>Bangiaceae</taxon>
        <taxon>Porphyra</taxon>
    </lineage>
</organism>
<dbReference type="Proteomes" id="UP000218209">
    <property type="component" value="Unassembled WGS sequence"/>
</dbReference>
<name>A0A1X6P4Y6_PORUM</name>
<protein>
    <submittedName>
        <fullName evidence="2">Uncharacterized protein</fullName>
    </submittedName>
</protein>
<evidence type="ECO:0000313" key="3">
    <source>
        <dbReference type="Proteomes" id="UP000218209"/>
    </source>
</evidence>
<feature type="compositionally biased region" description="Pro residues" evidence="1">
    <location>
        <begin position="223"/>
        <end position="239"/>
    </location>
</feature>
<gene>
    <name evidence="2" type="ORF">BU14_0215s0005</name>
</gene>
<dbReference type="AlphaFoldDB" id="A0A1X6P4Y6"/>